<dbReference type="OrthoDB" id="8442777at2"/>
<dbReference type="RefSeq" id="WP_133711439.1">
    <property type="nucleotide sequence ID" value="NZ_SOAG01000001.1"/>
</dbReference>
<evidence type="ECO:0000256" key="1">
    <source>
        <dbReference type="ARBA" id="ARBA00022516"/>
    </source>
</evidence>
<dbReference type="Proteomes" id="UP000295215">
    <property type="component" value="Unassembled WGS sequence"/>
</dbReference>
<dbReference type="InterPro" id="IPR007431">
    <property type="entry name" value="ACP_PD"/>
</dbReference>
<gene>
    <name evidence="4" type="ORF">C8P70_101154</name>
</gene>
<evidence type="ECO:0000256" key="2">
    <source>
        <dbReference type="ARBA" id="ARBA00022801"/>
    </source>
</evidence>
<organism evidence="4 5">
    <name type="scientific">Myroides indicus</name>
    <dbReference type="NCBI Taxonomy" id="1323422"/>
    <lineage>
        <taxon>Bacteria</taxon>
        <taxon>Pseudomonadati</taxon>
        <taxon>Bacteroidota</taxon>
        <taxon>Flavobacteriia</taxon>
        <taxon>Flavobacteriales</taxon>
        <taxon>Flavobacteriaceae</taxon>
        <taxon>Myroides</taxon>
    </lineage>
</organism>
<keyword evidence="2" id="KW-0378">Hydrolase</keyword>
<dbReference type="GO" id="GO:0006633">
    <property type="term" value="P:fatty acid biosynthetic process"/>
    <property type="evidence" value="ECO:0007669"/>
    <property type="project" value="InterPro"/>
</dbReference>
<comment type="caution">
    <text evidence="4">The sequence shown here is derived from an EMBL/GenBank/DDBJ whole genome shotgun (WGS) entry which is preliminary data.</text>
</comment>
<dbReference type="AlphaFoldDB" id="A0A4R7F6A7"/>
<dbReference type="PIRSF" id="PIRSF011489">
    <property type="entry name" value="DUF479"/>
    <property type="match status" value="1"/>
</dbReference>
<dbReference type="GO" id="GO:0008770">
    <property type="term" value="F:[acyl-carrier-protein] phosphodiesterase activity"/>
    <property type="evidence" value="ECO:0007669"/>
    <property type="project" value="InterPro"/>
</dbReference>
<reference evidence="4 5" key="1">
    <citation type="submission" date="2019-03" db="EMBL/GenBank/DDBJ databases">
        <title>Genomic Encyclopedia of Archaeal and Bacterial Type Strains, Phase II (KMG-II): from individual species to whole genera.</title>
        <authorList>
            <person name="Goeker M."/>
        </authorList>
    </citation>
    <scope>NUCLEOTIDE SEQUENCE [LARGE SCALE GENOMIC DNA]</scope>
    <source>
        <strain evidence="4 5">DSM 28213</strain>
    </source>
</reference>
<proteinExistence type="predicted"/>
<accession>A0A4R7F6A7</accession>
<keyword evidence="1" id="KW-0444">Lipid biosynthesis</keyword>
<keyword evidence="5" id="KW-1185">Reference proteome</keyword>
<protein>
    <submittedName>
        <fullName evidence="4">Acyl carrier protein phosphodiesterase</fullName>
    </submittedName>
</protein>
<evidence type="ECO:0000313" key="5">
    <source>
        <dbReference type="Proteomes" id="UP000295215"/>
    </source>
</evidence>
<dbReference type="PANTHER" id="PTHR38764:SF1">
    <property type="entry name" value="ACYL CARRIER PROTEIN PHOSPHODIESTERASE"/>
    <property type="match status" value="1"/>
</dbReference>
<keyword evidence="3" id="KW-0443">Lipid metabolism</keyword>
<dbReference type="PANTHER" id="PTHR38764">
    <property type="entry name" value="ACYL CARRIER PROTEIN PHOSPHODIESTERASE"/>
    <property type="match status" value="1"/>
</dbReference>
<dbReference type="EMBL" id="SOAG01000001">
    <property type="protein sequence ID" value="TDS66257.1"/>
    <property type="molecule type" value="Genomic_DNA"/>
</dbReference>
<evidence type="ECO:0000256" key="3">
    <source>
        <dbReference type="ARBA" id="ARBA00023098"/>
    </source>
</evidence>
<sequence length="201" mass="24099">MNFLAHIYLSGEDKLLKIGNFAADSIRGKEYLTYPLKIQQGVILHREIDTYTDTHPIWRQSKKIIVSQYNHYAAVIIDMYYDHFLAKNWNQYSQVPLEQYADEFYQSLIENYEILPSKIKNFLHIMVAENWLVLYQTTEGLEYILSQMDKRSKGISKMRFATKELIENYTDFETQFTAFFEDLKEHIIRFIKTDRFLLKSY</sequence>
<dbReference type="Pfam" id="PF04336">
    <property type="entry name" value="ACP_PD"/>
    <property type="match status" value="1"/>
</dbReference>
<evidence type="ECO:0000313" key="4">
    <source>
        <dbReference type="EMBL" id="TDS66257.1"/>
    </source>
</evidence>
<name>A0A4R7F6A7_9FLAO</name>